<feature type="transmembrane region" description="Helical" evidence="1">
    <location>
        <begin position="7"/>
        <end position="25"/>
    </location>
</feature>
<dbReference type="EMBL" id="CADCTB010000123">
    <property type="protein sequence ID" value="CAA9245673.1"/>
    <property type="molecule type" value="Genomic_DNA"/>
</dbReference>
<gene>
    <name evidence="2" type="ORF">AVDCRST_MAG10-1941</name>
</gene>
<keyword evidence="1" id="KW-0812">Transmembrane</keyword>
<evidence type="ECO:0000256" key="1">
    <source>
        <dbReference type="SAM" id="Phobius"/>
    </source>
</evidence>
<proteinExistence type="predicted"/>
<accession>A0A6J4IBH2</accession>
<dbReference type="AlphaFoldDB" id="A0A6J4IBH2"/>
<evidence type="ECO:0008006" key="3">
    <source>
        <dbReference type="Google" id="ProtNLM"/>
    </source>
</evidence>
<organism evidence="2">
    <name type="scientific">uncultured Acidimicrobiales bacterium</name>
    <dbReference type="NCBI Taxonomy" id="310071"/>
    <lineage>
        <taxon>Bacteria</taxon>
        <taxon>Bacillati</taxon>
        <taxon>Actinomycetota</taxon>
        <taxon>Acidimicrobiia</taxon>
        <taxon>Acidimicrobiales</taxon>
        <taxon>environmental samples</taxon>
    </lineage>
</organism>
<keyword evidence="1" id="KW-0472">Membrane</keyword>
<keyword evidence="1" id="KW-1133">Transmembrane helix</keyword>
<sequence length="129" mass="13600">MTRQQKLVPIGVLAILAISLIWSVIPFNFANVVDCEAPLFGADPKNAAPPTSFIDPEKDCLSKGKSRLLVSAVASFMAVLAGATMLNLKPISRACGAGEHDDCREWWVAALGDAGAGLGCQCECHSGVW</sequence>
<reference evidence="2" key="1">
    <citation type="submission" date="2020-02" db="EMBL/GenBank/DDBJ databases">
        <authorList>
            <person name="Meier V. D."/>
        </authorList>
    </citation>
    <scope>NUCLEOTIDE SEQUENCE</scope>
    <source>
        <strain evidence="2">AVDCRST_MAG10</strain>
    </source>
</reference>
<evidence type="ECO:0000313" key="2">
    <source>
        <dbReference type="EMBL" id="CAA9245673.1"/>
    </source>
</evidence>
<name>A0A6J4IBH2_9ACTN</name>
<feature type="transmembrane region" description="Helical" evidence="1">
    <location>
        <begin position="68"/>
        <end position="88"/>
    </location>
</feature>
<protein>
    <recommendedName>
        <fullName evidence="3">Transmembrane protein</fullName>
    </recommendedName>
</protein>